<evidence type="ECO:0000313" key="2">
    <source>
        <dbReference type="Proteomes" id="UP000652761"/>
    </source>
</evidence>
<gene>
    <name evidence="1" type="ORF">Taro_018532</name>
</gene>
<reference evidence="1" key="1">
    <citation type="submission" date="2017-07" db="EMBL/GenBank/DDBJ databases">
        <title>Taro Niue Genome Assembly and Annotation.</title>
        <authorList>
            <person name="Atibalentja N."/>
            <person name="Keating K."/>
            <person name="Fields C.J."/>
        </authorList>
    </citation>
    <scope>NUCLEOTIDE SEQUENCE</scope>
    <source>
        <strain evidence="1">Niue_2</strain>
        <tissue evidence="1">Leaf</tissue>
    </source>
</reference>
<comment type="caution">
    <text evidence="1">The sequence shown here is derived from an EMBL/GenBank/DDBJ whole genome shotgun (WGS) entry which is preliminary data.</text>
</comment>
<name>A0A843UWK2_COLES</name>
<proteinExistence type="predicted"/>
<evidence type="ECO:0000313" key="1">
    <source>
        <dbReference type="EMBL" id="MQL86014.1"/>
    </source>
</evidence>
<dbReference type="Proteomes" id="UP000652761">
    <property type="component" value="Unassembled WGS sequence"/>
</dbReference>
<sequence length="166" mass="18593">MRRDGKYIDDIGTFDFAFASSSSALSIIGNIQQEVIQITFDFTNNFLRCLGSDEVALPRFSLVASDFLYSLLRPLIGGVDIESVKGQVLAKMALSDEVFDLIPNLQARAYYGGQEFGVAYLHMFTQQRKSTKMIYPAFYGHSQMPANSTAVEKFRREKGDDLTTSM</sequence>
<keyword evidence="2" id="KW-1185">Reference proteome</keyword>
<organism evidence="1 2">
    <name type="scientific">Colocasia esculenta</name>
    <name type="common">Wild taro</name>
    <name type="synonym">Arum esculentum</name>
    <dbReference type="NCBI Taxonomy" id="4460"/>
    <lineage>
        <taxon>Eukaryota</taxon>
        <taxon>Viridiplantae</taxon>
        <taxon>Streptophyta</taxon>
        <taxon>Embryophyta</taxon>
        <taxon>Tracheophyta</taxon>
        <taxon>Spermatophyta</taxon>
        <taxon>Magnoliopsida</taxon>
        <taxon>Liliopsida</taxon>
        <taxon>Araceae</taxon>
        <taxon>Aroideae</taxon>
        <taxon>Colocasieae</taxon>
        <taxon>Colocasia</taxon>
    </lineage>
</organism>
<accession>A0A843UWK2</accession>
<protein>
    <submittedName>
        <fullName evidence="1">Uncharacterized protein</fullName>
    </submittedName>
</protein>
<dbReference type="AlphaFoldDB" id="A0A843UWK2"/>
<dbReference type="EMBL" id="NMUH01000864">
    <property type="protein sequence ID" value="MQL86014.1"/>
    <property type="molecule type" value="Genomic_DNA"/>
</dbReference>